<dbReference type="Proteomes" id="UP001602119">
    <property type="component" value="Unassembled WGS sequence"/>
</dbReference>
<evidence type="ECO:0000313" key="2">
    <source>
        <dbReference type="EMBL" id="MFF4771891.1"/>
    </source>
</evidence>
<reference evidence="2 3" key="1">
    <citation type="submission" date="2024-10" db="EMBL/GenBank/DDBJ databases">
        <title>The Natural Products Discovery Center: Release of the First 8490 Sequenced Strains for Exploring Actinobacteria Biosynthetic Diversity.</title>
        <authorList>
            <person name="Kalkreuter E."/>
            <person name="Kautsar S.A."/>
            <person name="Yang D."/>
            <person name="Bader C.D."/>
            <person name="Teijaro C.N."/>
            <person name="Fluegel L."/>
            <person name="Davis C.M."/>
            <person name="Simpson J.R."/>
            <person name="Lauterbach L."/>
            <person name="Steele A.D."/>
            <person name="Gui C."/>
            <person name="Meng S."/>
            <person name="Li G."/>
            <person name="Viehrig K."/>
            <person name="Ye F."/>
            <person name="Su P."/>
            <person name="Kiefer A.F."/>
            <person name="Nichols A."/>
            <person name="Cepeda A.J."/>
            <person name="Yan W."/>
            <person name="Fan B."/>
            <person name="Jiang Y."/>
            <person name="Adhikari A."/>
            <person name="Zheng C.-J."/>
            <person name="Schuster L."/>
            <person name="Cowan T.M."/>
            <person name="Smanski M.J."/>
            <person name="Chevrette M.G."/>
            <person name="De Carvalho L.P.S."/>
            <person name="Shen B."/>
        </authorList>
    </citation>
    <scope>NUCLEOTIDE SEQUENCE [LARGE SCALE GENOMIC DNA]</scope>
    <source>
        <strain evidence="2 3">NPDC001281</strain>
    </source>
</reference>
<accession>A0ABW6UYU7</accession>
<feature type="domain" description="Metallo-beta-lactamase" evidence="1">
    <location>
        <begin position="25"/>
        <end position="82"/>
    </location>
</feature>
<name>A0ABW6UYU7_MICFU</name>
<dbReference type="InterPro" id="IPR052159">
    <property type="entry name" value="Competence_DNA_uptake"/>
</dbReference>
<keyword evidence="3" id="KW-1185">Reference proteome</keyword>
<dbReference type="InterPro" id="IPR001279">
    <property type="entry name" value="Metallo-B-lactamas"/>
</dbReference>
<sequence>MTDPAYPHTQQGQILDEVLDITILDVGHGNSTLVRDGQRCAVIDAAPGNMVLDELERMKCEHIEHLVISHSDKDHAGGGPNLLLDDARTVGTVWFNPDSEKQTEIWERLLRAVYLRFRRGGLGGHQMIHTETGHTLRCGRARMEVSHPSILMAGTGPTGRTSALGRLDTNTLSVVIRVHLAEQPVALLAADIDGTALKHIQENGRELTAPVLVFPHHGGLPGTADPREFARTLTALVKPEIVIFSIKSGQRPANPNPSIVSGVREEAPEAHIACTQLSVHCHGQDMSAPDRHLAPRPASGRKNGRCCAGTINITHTTDGLIYDPPMEEHTSFVTSFVGTPLCRADITLPLQRRSSVNL</sequence>
<proteinExistence type="predicted"/>
<dbReference type="PANTHER" id="PTHR30619:SF1">
    <property type="entry name" value="RECOMBINATION PROTEIN 2"/>
    <property type="match status" value="1"/>
</dbReference>
<dbReference type="SUPFAM" id="SSF56281">
    <property type="entry name" value="Metallo-hydrolase/oxidoreductase"/>
    <property type="match status" value="1"/>
</dbReference>
<evidence type="ECO:0000259" key="1">
    <source>
        <dbReference type="Pfam" id="PF00753"/>
    </source>
</evidence>
<dbReference type="EMBL" id="JBIAXI010000002">
    <property type="protein sequence ID" value="MFF4771891.1"/>
    <property type="molecule type" value="Genomic_DNA"/>
</dbReference>
<dbReference type="Pfam" id="PF00753">
    <property type="entry name" value="Lactamase_B"/>
    <property type="match status" value="1"/>
</dbReference>
<dbReference type="PANTHER" id="PTHR30619">
    <property type="entry name" value="DNA INTERNALIZATION/COMPETENCE PROTEIN COMEC/REC2"/>
    <property type="match status" value="1"/>
</dbReference>
<comment type="caution">
    <text evidence="2">The sequence shown here is derived from an EMBL/GenBank/DDBJ whole genome shotgun (WGS) entry which is preliminary data.</text>
</comment>
<gene>
    <name evidence="2" type="ORF">ACFY05_03440</name>
</gene>
<organism evidence="2 3">
    <name type="scientific">Microtetraspora fusca</name>
    <dbReference type="NCBI Taxonomy" id="1997"/>
    <lineage>
        <taxon>Bacteria</taxon>
        <taxon>Bacillati</taxon>
        <taxon>Actinomycetota</taxon>
        <taxon>Actinomycetes</taxon>
        <taxon>Streptosporangiales</taxon>
        <taxon>Streptosporangiaceae</taxon>
        <taxon>Microtetraspora</taxon>
    </lineage>
</organism>
<dbReference type="RefSeq" id="WP_387340459.1">
    <property type="nucleotide sequence ID" value="NZ_JBIAXI010000002.1"/>
</dbReference>
<dbReference type="Gene3D" id="3.60.15.10">
    <property type="entry name" value="Ribonuclease Z/Hydroxyacylglutathione hydrolase-like"/>
    <property type="match status" value="1"/>
</dbReference>
<dbReference type="InterPro" id="IPR036866">
    <property type="entry name" value="RibonucZ/Hydroxyglut_hydro"/>
</dbReference>
<evidence type="ECO:0000313" key="3">
    <source>
        <dbReference type="Proteomes" id="UP001602119"/>
    </source>
</evidence>
<protein>
    <submittedName>
        <fullName evidence="2">ComEC/Rec2 family competence protein</fullName>
    </submittedName>
</protein>